<dbReference type="PANTHER" id="PTHR43498">
    <property type="entry name" value="FERREDOXIN:COB-COM HETERODISULFIDE REDUCTASE SUBUNIT A"/>
    <property type="match status" value="1"/>
</dbReference>
<evidence type="ECO:0000313" key="5">
    <source>
        <dbReference type="EMBL" id="EMI20241.1"/>
    </source>
</evidence>
<keyword evidence="2" id="KW-0560">Oxidoreductase</keyword>
<reference evidence="5 6" key="1">
    <citation type="journal article" date="2013" name="Mar. Genomics">
        <title>Expression of sulfatases in Rhodopirellula baltica and the diversity of sulfatases in the genus Rhodopirellula.</title>
        <authorList>
            <person name="Wegner C.E."/>
            <person name="Richter-Heitmann T."/>
            <person name="Klindworth A."/>
            <person name="Klockow C."/>
            <person name="Richter M."/>
            <person name="Achstetter T."/>
            <person name="Glockner F.O."/>
            <person name="Harder J."/>
        </authorList>
    </citation>
    <scope>NUCLEOTIDE SEQUENCE [LARGE SCALE GENOMIC DNA]</scope>
    <source>
        <strain evidence="5 6">SM1</strain>
    </source>
</reference>
<dbReference type="Proteomes" id="UP000011991">
    <property type="component" value="Unassembled WGS sequence"/>
</dbReference>
<keyword evidence="4" id="KW-0411">Iron-sulfur</keyword>
<dbReference type="PATRIC" id="fig|1265738.3.peg.2836"/>
<dbReference type="InterPro" id="IPR039650">
    <property type="entry name" value="HdrA-like"/>
</dbReference>
<dbReference type="EMBL" id="ANOG01000402">
    <property type="protein sequence ID" value="EMI20241.1"/>
    <property type="molecule type" value="Genomic_DNA"/>
</dbReference>
<dbReference type="Gene3D" id="2.60.120.260">
    <property type="entry name" value="Galactose-binding domain-like"/>
    <property type="match status" value="1"/>
</dbReference>
<dbReference type="PANTHER" id="PTHR43498:SF1">
    <property type="entry name" value="COB--COM HETERODISULFIDE REDUCTASE IRON-SULFUR SUBUNIT A"/>
    <property type="match status" value="1"/>
</dbReference>
<keyword evidence="3" id="KW-0408">Iron</keyword>
<dbReference type="Pfam" id="PF12831">
    <property type="entry name" value="FAD_oxidored"/>
    <property type="match status" value="1"/>
</dbReference>
<evidence type="ECO:0000256" key="4">
    <source>
        <dbReference type="ARBA" id="ARBA00023014"/>
    </source>
</evidence>
<evidence type="ECO:0000313" key="6">
    <source>
        <dbReference type="Proteomes" id="UP000011991"/>
    </source>
</evidence>
<proteinExistence type="predicted"/>
<name>M5RM14_9BACT</name>
<evidence type="ECO:0000256" key="2">
    <source>
        <dbReference type="ARBA" id="ARBA00023002"/>
    </source>
</evidence>
<evidence type="ECO:0000256" key="3">
    <source>
        <dbReference type="ARBA" id="ARBA00023004"/>
    </source>
</evidence>
<dbReference type="AlphaFoldDB" id="M5RM14"/>
<gene>
    <name evidence="5" type="ORF">RMSM_02833</name>
</gene>
<keyword evidence="6" id="KW-1185">Reference proteome</keyword>
<keyword evidence="1" id="KW-0479">Metal-binding</keyword>
<evidence type="ECO:0008006" key="7">
    <source>
        <dbReference type="Google" id="ProtNLM"/>
    </source>
</evidence>
<organism evidence="5 6">
    <name type="scientific">Rhodopirellula maiorica SM1</name>
    <dbReference type="NCBI Taxonomy" id="1265738"/>
    <lineage>
        <taxon>Bacteria</taxon>
        <taxon>Pseudomonadati</taxon>
        <taxon>Planctomycetota</taxon>
        <taxon>Planctomycetia</taxon>
        <taxon>Pirellulales</taxon>
        <taxon>Pirellulaceae</taxon>
        <taxon>Novipirellula</taxon>
    </lineage>
</organism>
<dbReference type="GO" id="GO:0046872">
    <property type="term" value="F:metal ion binding"/>
    <property type="evidence" value="ECO:0007669"/>
    <property type="project" value="UniProtKB-KW"/>
</dbReference>
<dbReference type="GO" id="GO:0051536">
    <property type="term" value="F:iron-sulfur cluster binding"/>
    <property type="evidence" value="ECO:0007669"/>
    <property type="project" value="UniProtKB-KW"/>
</dbReference>
<sequence>MLVGRCISVSHVAMGSIRVMNSLGAAAQSVGMAAAICNEKNVEPRQIAEDHIAELQQRLLRADVHLIRLPNQDHRDLARAAEITSSSDQPYQAEHSTGSLELKYDLAQQFPVTPGHIKSVGVRLQSERSDVCEIVASVYRSHTLGRFDEQTPVAEKTIKVDPNSSSWIDVKLNEDTTDPSLLWICLSAQPGVFWSYSGEEALGTRFAARFDGELVPRPSHGKARIAPVTDDWFPLNHHGRLPQELHDWMSETVGIEFDRKVRATLCHRVKYADAPTSLTSPYQATNVTNGISRAEDWPNIWISDRSQPLPQSVSLKWGDTKQVHEISLAFDTDLDAPDRCYGWPREAHRFVFPVPQCVKDYRIMGRLGDNWMELVDIRDNYNRRRIHMLTDPVNLDELRVEVLATHGSPSAHIYEIRAY</sequence>
<protein>
    <recommendedName>
        <fullName evidence="7">FAD dependent oxidoreductase</fullName>
    </recommendedName>
</protein>
<accession>M5RM14</accession>
<comment type="caution">
    <text evidence="5">The sequence shown here is derived from an EMBL/GenBank/DDBJ whole genome shotgun (WGS) entry which is preliminary data.</text>
</comment>
<evidence type="ECO:0000256" key="1">
    <source>
        <dbReference type="ARBA" id="ARBA00022723"/>
    </source>
</evidence>
<dbReference type="GO" id="GO:0016491">
    <property type="term" value="F:oxidoreductase activity"/>
    <property type="evidence" value="ECO:0007669"/>
    <property type="project" value="UniProtKB-KW"/>
</dbReference>